<evidence type="ECO:0000259" key="11">
    <source>
        <dbReference type="PROSITE" id="PS50893"/>
    </source>
</evidence>
<dbReference type="PROSITE" id="PS00211">
    <property type="entry name" value="ABC_TRANSPORTER_1"/>
    <property type="match status" value="1"/>
</dbReference>
<dbReference type="Proteomes" id="UP000011560">
    <property type="component" value="Unassembled WGS sequence"/>
</dbReference>
<evidence type="ECO:0000256" key="8">
    <source>
        <dbReference type="ARBA" id="ARBA00066387"/>
    </source>
</evidence>
<dbReference type="PANTHER" id="PTHR42794">
    <property type="entry name" value="HEMIN IMPORT ATP-BINDING PROTEIN HMUV"/>
    <property type="match status" value="1"/>
</dbReference>
<comment type="function">
    <text evidence="6">Required for corrinoid utilization. Probably part of the ABC transporter complex BtuCDF involved in cobalamin (vitamin B12) import. Probably responsible for energy coupling to the transport system.</text>
</comment>
<evidence type="ECO:0000256" key="1">
    <source>
        <dbReference type="ARBA" id="ARBA00022448"/>
    </source>
</evidence>
<dbReference type="InterPro" id="IPR003439">
    <property type="entry name" value="ABC_transporter-like_ATP-bd"/>
</dbReference>
<evidence type="ECO:0000256" key="7">
    <source>
        <dbReference type="ARBA" id="ARBA00064420"/>
    </source>
</evidence>
<dbReference type="GO" id="GO:0016887">
    <property type="term" value="F:ATP hydrolysis activity"/>
    <property type="evidence" value="ECO:0007669"/>
    <property type="project" value="InterPro"/>
</dbReference>
<evidence type="ECO:0000256" key="4">
    <source>
        <dbReference type="ARBA" id="ARBA00022967"/>
    </source>
</evidence>
<reference evidence="12 13" key="1">
    <citation type="journal article" date="2014" name="PLoS Genet.">
        <title>Phylogenetically driven sequencing of extremely halophilic archaea reveals strategies for static and dynamic osmo-response.</title>
        <authorList>
            <person name="Becker E.A."/>
            <person name="Seitzer P.M."/>
            <person name="Tritt A."/>
            <person name="Larsen D."/>
            <person name="Krusor M."/>
            <person name="Yao A.I."/>
            <person name="Wu D."/>
            <person name="Madern D."/>
            <person name="Eisen J.A."/>
            <person name="Darling A.E."/>
            <person name="Facciotti M.T."/>
        </authorList>
    </citation>
    <scope>NUCLEOTIDE SEQUENCE [LARGE SCALE GENOMIC DNA]</scope>
    <source>
        <strain evidence="12 13">JCM 14624</strain>
    </source>
</reference>
<organism evidence="12 13">
    <name type="scientific">Halovivax asiaticus JCM 14624</name>
    <dbReference type="NCBI Taxonomy" id="1227490"/>
    <lineage>
        <taxon>Archaea</taxon>
        <taxon>Methanobacteriati</taxon>
        <taxon>Methanobacteriota</taxon>
        <taxon>Stenosarchaea group</taxon>
        <taxon>Halobacteria</taxon>
        <taxon>Halobacteriales</taxon>
        <taxon>Natrialbaceae</taxon>
        <taxon>Halovivax</taxon>
    </lineage>
</organism>
<evidence type="ECO:0000256" key="10">
    <source>
        <dbReference type="ARBA" id="ARBA00077139"/>
    </source>
</evidence>
<protein>
    <recommendedName>
        <fullName evidence="9">Cobalamin import ATP-binding protein BtuD</fullName>
        <ecNumber evidence="8">7.6.2.8</ecNumber>
    </recommendedName>
    <alternativeName>
        <fullName evidence="10">Vitamin B12-transporting ATPase</fullName>
    </alternativeName>
</protein>
<sequence length="415" mass="43647">MIDVDSLNVSFGQTSVLESLSITIQEGKFVGLVGPNGAGKSTLLRSISGALSPDAGQISIDGKPISTLGSRAQSRLVSVVAQDTAPAFSFSVRHFVEMGRTPYRSKFSPPDERDRQRVDDALSRTNTTQFADRSIDELSGGERQRVVVARALAQNTPVILLDEPTASLDINHQVELLSLVADLTAGGKTVVAAIHDLDLAARFCDELCLLADGSIVDRGSPAQVIETTAVERAFEIPNVVTRNPVTGTPSVTAIERPDEPSSLPDRIHVLGTGPRTARLLTILSTTDAELSLGPVPPGDIAAVTASDLDMSVQQAPAFSTLDAQHRHTLRSSIEAADAAVLVEETAAIPIEAVSGQLRTLPTAAVIEEDQSKSTTREAMHDVVLTDDGTSDTVLDALTALSVDSTSDTATVSPSS</sequence>
<keyword evidence="13" id="KW-1185">Reference proteome</keyword>
<dbReference type="EMBL" id="AOIQ01000006">
    <property type="protein sequence ID" value="ELZ13542.1"/>
    <property type="molecule type" value="Genomic_DNA"/>
</dbReference>
<dbReference type="EC" id="7.6.2.8" evidence="8"/>
<dbReference type="Gene3D" id="3.40.50.300">
    <property type="entry name" value="P-loop containing nucleotide triphosphate hydrolases"/>
    <property type="match status" value="1"/>
</dbReference>
<dbReference type="InterPro" id="IPR017871">
    <property type="entry name" value="ABC_transporter-like_CS"/>
</dbReference>
<dbReference type="PATRIC" id="fig|1227490.4.peg.369"/>
<comment type="caution">
    <text evidence="12">The sequence shown here is derived from an EMBL/GenBank/DDBJ whole genome shotgun (WGS) entry which is preliminary data.</text>
</comment>
<dbReference type="STRING" id="1227490.C479_01816"/>
<feature type="domain" description="ABC transporter" evidence="11">
    <location>
        <begin position="2"/>
        <end position="237"/>
    </location>
</feature>
<dbReference type="PROSITE" id="PS50893">
    <property type="entry name" value="ABC_TRANSPORTER_2"/>
    <property type="match status" value="1"/>
</dbReference>
<dbReference type="InterPro" id="IPR003593">
    <property type="entry name" value="AAA+_ATPase"/>
</dbReference>
<dbReference type="CDD" id="cd03214">
    <property type="entry name" value="ABC_Iron-Siderophores_B12_Hemin"/>
    <property type="match status" value="1"/>
</dbReference>
<dbReference type="InterPro" id="IPR027417">
    <property type="entry name" value="P-loop_NTPase"/>
</dbReference>
<evidence type="ECO:0000256" key="6">
    <source>
        <dbReference type="ARBA" id="ARBA00058960"/>
    </source>
</evidence>
<accession>M0BTX1</accession>
<name>M0BTX1_9EURY</name>
<keyword evidence="1" id="KW-0813">Transport</keyword>
<dbReference type="SUPFAM" id="SSF52540">
    <property type="entry name" value="P-loop containing nucleoside triphosphate hydrolases"/>
    <property type="match status" value="1"/>
</dbReference>
<dbReference type="SMART" id="SM00382">
    <property type="entry name" value="AAA"/>
    <property type="match status" value="1"/>
</dbReference>
<keyword evidence="3" id="KW-0067">ATP-binding</keyword>
<keyword evidence="2" id="KW-0547">Nucleotide-binding</keyword>
<evidence type="ECO:0000256" key="9">
    <source>
        <dbReference type="ARBA" id="ARBA00073649"/>
    </source>
</evidence>
<dbReference type="FunFam" id="3.40.50.300:FF:000134">
    <property type="entry name" value="Iron-enterobactin ABC transporter ATP-binding protein"/>
    <property type="match status" value="1"/>
</dbReference>
<keyword evidence="4" id="KW-1278">Translocase</keyword>
<evidence type="ECO:0000256" key="3">
    <source>
        <dbReference type="ARBA" id="ARBA00022840"/>
    </source>
</evidence>
<comment type="catalytic activity">
    <reaction evidence="5">
        <text>an R-cob(III)alamin(out) + ATP + H2O = an R-cob(III)alamin(in) + ADP + phosphate + H(+)</text>
        <dbReference type="Rhea" id="RHEA:17873"/>
        <dbReference type="ChEBI" id="CHEBI:15377"/>
        <dbReference type="ChEBI" id="CHEBI:15378"/>
        <dbReference type="ChEBI" id="CHEBI:30616"/>
        <dbReference type="ChEBI" id="CHEBI:43474"/>
        <dbReference type="ChEBI" id="CHEBI:140785"/>
        <dbReference type="ChEBI" id="CHEBI:456216"/>
        <dbReference type="EC" id="7.6.2.8"/>
    </reaction>
</comment>
<gene>
    <name evidence="12" type="ORF">C479_01816</name>
</gene>
<comment type="subunit">
    <text evidence="7">The complex is composed of two ATP-binding proteins (BtuD), two transmembrane proteins (BtuC) and a solute-binding protein (BtuF).</text>
</comment>
<dbReference type="RefSeq" id="WP_007696941.1">
    <property type="nucleotide sequence ID" value="NZ_AOIQ01000006.1"/>
</dbReference>
<dbReference type="GO" id="GO:0005524">
    <property type="term" value="F:ATP binding"/>
    <property type="evidence" value="ECO:0007669"/>
    <property type="project" value="UniProtKB-KW"/>
</dbReference>
<evidence type="ECO:0000313" key="13">
    <source>
        <dbReference type="Proteomes" id="UP000011560"/>
    </source>
</evidence>
<dbReference type="OrthoDB" id="24644at2157"/>
<evidence type="ECO:0000256" key="2">
    <source>
        <dbReference type="ARBA" id="ARBA00022741"/>
    </source>
</evidence>
<proteinExistence type="predicted"/>
<dbReference type="AlphaFoldDB" id="M0BTX1"/>
<dbReference type="GO" id="GO:0015420">
    <property type="term" value="F:ABC-type vitamin B12 transporter activity"/>
    <property type="evidence" value="ECO:0007669"/>
    <property type="project" value="UniProtKB-EC"/>
</dbReference>
<evidence type="ECO:0000313" key="12">
    <source>
        <dbReference type="EMBL" id="ELZ13542.1"/>
    </source>
</evidence>
<evidence type="ECO:0000256" key="5">
    <source>
        <dbReference type="ARBA" id="ARBA00050590"/>
    </source>
</evidence>
<dbReference type="Pfam" id="PF00005">
    <property type="entry name" value="ABC_tran"/>
    <property type="match status" value="1"/>
</dbReference>
<dbReference type="PANTHER" id="PTHR42794:SF1">
    <property type="entry name" value="HEMIN IMPORT ATP-BINDING PROTEIN HMUV"/>
    <property type="match status" value="1"/>
</dbReference>